<evidence type="ECO:0000259" key="1">
    <source>
        <dbReference type="Pfam" id="PF04480"/>
    </source>
</evidence>
<dbReference type="PANTHER" id="PTHR38590">
    <property type="entry name" value="BLL0828 PROTEIN"/>
    <property type="match status" value="1"/>
</dbReference>
<dbReference type="Gene3D" id="3.40.960.10">
    <property type="entry name" value="VSR Endonuclease"/>
    <property type="match status" value="1"/>
</dbReference>
<dbReference type="PANTHER" id="PTHR38590:SF1">
    <property type="entry name" value="BLL0828 PROTEIN"/>
    <property type="match status" value="1"/>
</dbReference>
<dbReference type="SUPFAM" id="SSF52980">
    <property type="entry name" value="Restriction endonuclease-like"/>
    <property type="match status" value="1"/>
</dbReference>
<dbReference type="EMBL" id="MCRJ01000187">
    <property type="protein sequence ID" value="ODN68401.1"/>
    <property type="molecule type" value="Genomic_DNA"/>
</dbReference>
<reference evidence="2 3" key="1">
    <citation type="submission" date="2016-07" db="EMBL/GenBank/DDBJ databases">
        <title>Draft Genome Sequence of Methylobrevis pamukkalensis PK2.</title>
        <authorList>
            <person name="Vasilenko O.V."/>
            <person name="Doronina N.V."/>
            <person name="Shmareva M.N."/>
            <person name="Tarlachkov S.V."/>
            <person name="Mustakhimov I."/>
            <person name="Trotsenko Y.A."/>
        </authorList>
    </citation>
    <scope>NUCLEOTIDE SEQUENCE [LARGE SCALE GENOMIC DNA]</scope>
    <source>
        <strain evidence="2 3">PK2</strain>
    </source>
</reference>
<sequence>MGRSSIDQTTRARSRRLRREMTHQEVKLWLKLRELNRLGAGFRRQGAIGPYIADFVWFTARLVIEVDGDQHGNLRQATDLQRDDWLRQEGFIVQRFWNHEIDGNLDGVMQAISERIQCRLEGN</sequence>
<name>A0A1E3GYJ1_9HYPH</name>
<dbReference type="RefSeq" id="WP_069308400.1">
    <property type="nucleotide sequence ID" value="NZ_MCRJ01000187.1"/>
</dbReference>
<gene>
    <name evidence="2" type="ORF">A6302_04297</name>
</gene>
<organism evidence="2 3">
    <name type="scientific">Methylobrevis pamukkalensis</name>
    <dbReference type="NCBI Taxonomy" id="1439726"/>
    <lineage>
        <taxon>Bacteria</taxon>
        <taxon>Pseudomonadati</taxon>
        <taxon>Pseudomonadota</taxon>
        <taxon>Alphaproteobacteria</taxon>
        <taxon>Hyphomicrobiales</taxon>
        <taxon>Pleomorphomonadaceae</taxon>
        <taxon>Methylobrevis</taxon>
    </lineage>
</organism>
<accession>A0A1E3GYJ1</accession>
<dbReference type="AlphaFoldDB" id="A0A1E3GYJ1"/>
<dbReference type="OrthoDB" id="9798754at2"/>
<dbReference type="Pfam" id="PF04480">
    <property type="entry name" value="DUF559"/>
    <property type="match status" value="1"/>
</dbReference>
<dbReference type="Proteomes" id="UP000094622">
    <property type="component" value="Unassembled WGS sequence"/>
</dbReference>
<dbReference type="CDD" id="cd01038">
    <property type="entry name" value="Endonuclease_DUF559"/>
    <property type="match status" value="1"/>
</dbReference>
<feature type="domain" description="DUF559" evidence="1">
    <location>
        <begin position="10"/>
        <end position="116"/>
    </location>
</feature>
<evidence type="ECO:0000313" key="3">
    <source>
        <dbReference type="Proteomes" id="UP000094622"/>
    </source>
</evidence>
<dbReference type="InterPro" id="IPR011335">
    <property type="entry name" value="Restrct_endonuc-II-like"/>
</dbReference>
<proteinExistence type="predicted"/>
<evidence type="ECO:0000313" key="2">
    <source>
        <dbReference type="EMBL" id="ODN68401.1"/>
    </source>
</evidence>
<keyword evidence="3" id="KW-1185">Reference proteome</keyword>
<comment type="caution">
    <text evidence="2">The sequence shown here is derived from an EMBL/GenBank/DDBJ whole genome shotgun (WGS) entry which is preliminary data.</text>
</comment>
<dbReference type="InterPro" id="IPR047216">
    <property type="entry name" value="Endonuclease_DUF559_bact"/>
</dbReference>
<dbReference type="InterPro" id="IPR007569">
    <property type="entry name" value="DUF559"/>
</dbReference>
<protein>
    <recommendedName>
        <fullName evidence="1">DUF559 domain-containing protein</fullName>
    </recommendedName>
</protein>